<protein>
    <submittedName>
        <fullName evidence="2">Uncharacterized protein</fullName>
    </submittedName>
</protein>
<dbReference type="AlphaFoldDB" id="A0A6A6UPG6"/>
<gene>
    <name evidence="2" type="ORF">BT63DRAFT_420994</name>
</gene>
<evidence type="ECO:0000256" key="1">
    <source>
        <dbReference type="SAM" id="MobiDB-lite"/>
    </source>
</evidence>
<keyword evidence="3" id="KW-1185">Reference proteome</keyword>
<sequence length="166" mass="19427">MFDWRRRKNQTAYDNFQRKLAFDNVKYRMKKDAERLEKHIQKNGGVGPVPTEWQPQRGPHNRQHRVQAASNRPMIASEDYQSTTLAHLMLDLDMSSKHSKMEYVHATMKKHARAAAYLEINASAEEEELDVTVEEEETGLVAEEEKVNAFDEEDEQFEEATTRSWD</sequence>
<evidence type="ECO:0000313" key="2">
    <source>
        <dbReference type="EMBL" id="KAF2672784.1"/>
    </source>
</evidence>
<proteinExistence type="predicted"/>
<name>A0A6A6UPG6_9PEZI</name>
<feature type="region of interest" description="Disordered" evidence="1">
    <location>
        <begin position="42"/>
        <end position="75"/>
    </location>
</feature>
<dbReference type="Proteomes" id="UP000799302">
    <property type="component" value="Unassembled WGS sequence"/>
</dbReference>
<reference evidence="2" key="1">
    <citation type="journal article" date="2020" name="Stud. Mycol.">
        <title>101 Dothideomycetes genomes: a test case for predicting lifestyles and emergence of pathogens.</title>
        <authorList>
            <person name="Haridas S."/>
            <person name="Albert R."/>
            <person name="Binder M."/>
            <person name="Bloem J."/>
            <person name="Labutti K."/>
            <person name="Salamov A."/>
            <person name="Andreopoulos B."/>
            <person name="Baker S."/>
            <person name="Barry K."/>
            <person name="Bills G."/>
            <person name="Bluhm B."/>
            <person name="Cannon C."/>
            <person name="Castanera R."/>
            <person name="Culley D."/>
            <person name="Daum C."/>
            <person name="Ezra D."/>
            <person name="Gonzalez J."/>
            <person name="Henrissat B."/>
            <person name="Kuo A."/>
            <person name="Liang C."/>
            <person name="Lipzen A."/>
            <person name="Lutzoni F."/>
            <person name="Magnuson J."/>
            <person name="Mondo S."/>
            <person name="Nolan M."/>
            <person name="Ohm R."/>
            <person name="Pangilinan J."/>
            <person name="Park H.-J."/>
            <person name="Ramirez L."/>
            <person name="Alfaro M."/>
            <person name="Sun H."/>
            <person name="Tritt A."/>
            <person name="Yoshinaga Y."/>
            <person name="Zwiers L.-H."/>
            <person name="Turgeon B."/>
            <person name="Goodwin S."/>
            <person name="Spatafora J."/>
            <person name="Crous P."/>
            <person name="Grigoriev I."/>
        </authorList>
    </citation>
    <scope>NUCLEOTIDE SEQUENCE</scope>
    <source>
        <strain evidence="2">CBS 115976</strain>
    </source>
</reference>
<accession>A0A6A6UPG6</accession>
<organism evidence="2 3">
    <name type="scientific">Microthyrium microscopicum</name>
    <dbReference type="NCBI Taxonomy" id="703497"/>
    <lineage>
        <taxon>Eukaryota</taxon>
        <taxon>Fungi</taxon>
        <taxon>Dikarya</taxon>
        <taxon>Ascomycota</taxon>
        <taxon>Pezizomycotina</taxon>
        <taxon>Dothideomycetes</taxon>
        <taxon>Dothideomycetes incertae sedis</taxon>
        <taxon>Microthyriales</taxon>
        <taxon>Microthyriaceae</taxon>
        <taxon>Microthyrium</taxon>
    </lineage>
</organism>
<dbReference type="EMBL" id="MU004231">
    <property type="protein sequence ID" value="KAF2672784.1"/>
    <property type="molecule type" value="Genomic_DNA"/>
</dbReference>
<feature type="region of interest" description="Disordered" evidence="1">
    <location>
        <begin position="146"/>
        <end position="166"/>
    </location>
</feature>
<evidence type="ECO:0000313" key="3">
    <source>
        <dbReference type="Proteomes" id="UP000799302"/>
    </source>
</evidence>
<feature type="non-terminal residue" evidence="2">
    <location>
        <position position="166"/>
    </location>
</feature>